<accession>A0ABV6E4A9</accession>
<proteinExistence type="predicted"/>
<keyword evidence="2" id="KW-0812">Transmembrane</keyword>
<comment type="caution">
    <text evidence="3">The sequence shown here is derived from an EMBL/GenBank/DDBJ whole genome shotgun (WGS) entry which is preliminary data.</text>
</comment>
<evidence type="ECO:0000313" key="4">
    <source>
        <dbReference type="Proteomes" id="UP001589698"/>
    </source>
</evidence>
<gene>
    <name evidence="3" type="ORF">ACFFJG_15160</name>
</gene>
<evidence type="ECO:0000256" key="1">
    <source>
        <dbReference type="SAM" id="MobiDB-lite"/>
    </source>
</evidence>
<sequence length="371" mass="38049">MRRPRLHVPTVVGRLRADRALLLLVGVVVAVTSALGAAVAPLAGQAADRAVVGAVRDAGDRGAVRASLPDSYDVPTDDDGGDAASAAGQVRQDAQLVRDVLPPELDAVLRPGVATVTTTPLQLLDGGPGRYLQLAFVSSVDDGPSLRWTAGREPGAERGPRPGTVRVALSGAAAQALDLEVGEVVPARDERGRDVTVRVVGTFEAADTDDPAWQVAPLALAPTLGAADGSTRTAATALVPPAALGDLEGALPGDALSRRVVFVPEPDRLTWRGSAALERTVVALQSGATGAADGTTWDTVLDTVLRDARSEVASARGQAQVLLTGLLTAASLVLVLAGRLLVRRRTGPLTTARERGAALPDLALELLVESA</sequence>
<keyword evidence="4" id="KW-1185">Reference proteome</keyword>
<dbReference type="RefSeq" id="WP_378519621.1">
    <property type="nucleotide sequence ID" value="NZ_JBHLXH010000002.1"/>
</dbReference>
<reference evidence="3 4" key="1">
    <citation type="submission" date="2024-09" db="EMBL/GenBank/DDBJ databases">
        <authorList>
            <person name="Sun Q."/>
            <person name="Mori K."/>
        </authorList>
    </citation>
    <scope>NUCLEOTIDE SEQUENCE [LARGE SCALE GENOMIC DNA]</scope>
    <source>
        <strain evidence="3 4">CCM 8654</strain>
    </source>
</reference>
<feature type="non-terminal residue" evidence="3">
    <location>
        <position position="371"/>
    </location>
</feature>
<name>A0ABV6E4A9_9ACTN</name>
<feature type="transmembrane region" description="Helical" evidence="2">
    <location>
        <begin position="321"/>
        <end position="342"/>
    </location>
</feature>
<dbReference type="EMBL" id="JBHLXH010000002">
    <property type="protein sequence ID" value="MFC0223825.1"/>
    <property type="molecule type" value="Genomic_DNA"/>
</dbReference>
<evidence type="ECO:0008006" key="5">
    <source>
        <dbReference type="Google" id="ProtNLM"/>
    </source>
</evidence>
<organism evidence="3 4">
    <name type="scientific">Nocardioides zeicaulis</name>
    <dbReference type="NCBI Taxonomy" id="1776857"/>
    <lineage>
        <taxon>Bacteria</taxon>
        <taxon>Bacillati</taxon>
        <taxon>Actinomycetota</taxon>
        <taxon>Actinomycetes</taxon>
        <taxon>Propionibacteriales</taxon>
        <taxon>Nocardioidaceae</taxon>
        <taxon>Nocardioides</taxon>
    </lineage>
</organism>
<keyword evidence="2" id="KW-1133">Transmembrane helix</keyword>
<evidence type="ECO:0000256" key="2">
    <source>
        <dbReference type="SAM" id="Phobius"/>
    </source>
</evidence>
<evidence type="ECO:0000313" key="3">
    <source>
        <dbReference type="EMBL" id="MFC0223825.1"/>
    </source>
</evidence>
<keyword evidence="2" id="KW-0472">Membrane</keyword>
<dbReference type="Proteomes" id="UP001589698">
    <property type="component" value="Unassembled WGS sequence"/>
</dbReference>
<feature type="region of interest" description="Disordered" evidence="1">
    <location>
        <begin position="65"/>
        <end position="85"/>
    </location>
</feature>
<protein>
    <recommendedName>
        <fullName evidence="5">ABC transporter permease</fullName>
    </recommendedName>
</protein>